<organism evidence="1 2">
    <name type="scientific">Dipteronia dyeriana</name>
    <dbReference type="NCBI Taxonomy" id="168575"/>
    <lineage>
        <taxon>Eukaryota</taxon>
        <taxon>Viridiplantae</taxon>
        <taxon>Streptophyta</taxon>
        <taxon>Embryophyta</taxon>
        <taxon>Tracheophyta</taxon>
        <taxon>Spermatophyta</taxon>
        <taxon>Magnoliopsida</taxon>
        <taxon>eudicotyledons</taxon>
        <taxon>Gunneridae</taxon>
        <taxon>Pentapetalae</taxon>
        <taxon>rosids</taxon>
        <taxon>malvids</taxon>
        <taxon>Sapindales</taxon>
        <taxon>Sapindaceae</taxon>
        <taxon>Hippocastanoideae</taxon>
        <taxon>Acereae</taxon>
        <taxon>Dipteronia</taxon>
    </lineage>
</organism>
<dbReference type="AlphaFoldDB" id="A0AAE0CKU4"/>
<gene>
    <name evidence="1" type="ORF">Ddye_014677</name>
</gene>
<proteinExistence type="predicted"/>
<sequence length="65" mass="6930">MVSFAIEAAVPQVHSAQSNNVTQANLAQNAACFATPYSVNNPAWYADSRATNHMTADMNNLTISS</sequence>
<keyword evidence="2" id="KW-1185">Reference proteome</keyword>
<evidence type="ECO:0000313" key="2">
    <source>
        <dbReference type="Proteomes" id="UP001280121"/>
    </source>
</evidence>
<reference evidence="1" key="1">
    <citation type="journal article" date="2023" name="Plant J.">
        <title>Genome sequences and population genomics provide insights into the demographic history, inbreeding, and mutation load of two 'living fossil' tree species of Dipteronia.</title>
        <authorList>
            <person name="Feng Y."/>
            <person name="Comes H.P."/>
            <person name="Chen J."/>
            <person name="Zhu S."/>
            <person name="Lu R."/>
            <person name="Zhang X."/>
            <person name="Li P."/>
            <person name="Qiu J."/>
            <person name="Olsen K.M."/>
            <person name="Qiu Y."/>
        </authorList>
    </citation>
    <scope>NUCLEOTIDE SEQUENCE</scope>
    <source>
        <strain evidence="1">KIB01</strain>
    </source>
</reference>
<name>A0AAE0CKU4_9ROSI</name>
<comment type="caution">
    <text evidence="1">The sequence shown here is derived from an EMBL/GenBank/DDBJ whole genome shotgun (WGS) entry which is preliminary data.</text>
</comment>
<protein>
    <submittedName>
        <fullName evidence="1">Uncharacterized protein</fullName>
    </submittedName>
</protein>
<feature type="non-terminal residue" evidence="1">
    <location>
        <position position="65"/>
    </location>
</feature>
<dbReference type="EMBL" id="JANJYI010000004">
    <property type="protein sequence ID" value="KAK2654821.1"/>
    <property type="molecule type" value="Genomic_DNA"/>
</dbReference>
<accession>A0AAE0CKU4</accession>
<evidence type="ECO:0000313" key="1">
    <source>
        <dbReference type="EMBL" id="KAK2654821.1"/>
    </source>
</evidence>
<dbReference type="Proteomes" id="UP001280121">
    <property type="component" value="Unassembled WGS sequence"/>
</dbReference>